<evidence type="ECO:0000256" key="1">
    <source>
        <dbReference type="SAM" id="MobiDB-lite"/>
    </source>
</evidence>
<sequence>MRIRVLVDVSKPLKRSVQIHIEALKLEVTLLIQYERLPDYCYACGLIGHRFANCDKTIGDQERKIKCGWKYGDWLRATVSISRRWDPLQNSQTQRAPSFHQNIENEKTDGNRNERRGDEDVELNKVVTERDVYINETTAEGGDGNEFLTDVSEQMSNPILLEDTHMVYGTLLAMEGGDRKKRTTDLTPYVDAPPKKMKGKNTSSADTSMLNSPNLATTVVPDCRDRRAYELYMLERAEDGEPLYR</sequence>
<evidence type="ECO:0000259" key="2">
    <source>
        <dbReference type="Pfam" id="PF14392"/>
    </source>
</evidence>
<feature type="compositionally biased region" description="Polar residues" evidence="1">
    <location>
        <begin position="200"/>
        <end position="213"/>
    </location>
</feature>
<dbReference type="InterPro" id="IPR040256">
    <property type="entry name" value="At4g02000-like"/>
</dbReference>
<evidence type="ECO:0000313" key="4">
    <source>
        <dbReference type="Proteomes" id="UP001604336"/>
    </source>
</evidence>
<reference evidence="4" key="1">
    <citation type="submission" date="2024-07" db="EMBL/GenBank/DDBJ databases">
        <title>Two chromosome-level genome assemblies of Korean endemic species Abeliophyllum distichum and Forsythia ovata (Oleaceae).</title>
        <authorList>
            <person name="Jang H."/>
        </authorList>
    </citation>
    <scope>NUCLEOTIDE SEQUENCE [LARGE SCALE GENOMIC DNA]</scope>
</reference>
<dbReference type="PANTHER" id="PTHR31286">
    <property type="entry name" value="GLYCINE-RICH CELL WALL STRUCTURAL PROTEIN 1.8-LIKE"/>
    <property type="match status" value="1"/>
</dbReference>
<gene>
    <name evidence="3" type="ORF">Adt_48949</name>
</gene>
<feature type="region of interest" description="Disordered" evidence="1">
    <location>
        <begin position="183"/>
        <end position="213"/>
    </location>
</feature>
<feature type="compositionally biased region" description="Basic and acidic residues" evidence="1">
    <location>
        <begin position="103"/>
        <end position="118"/>
    </location>
</feature>
<keyword evidence="4" id="KW-1185">Reference proteome</keyword>
<proteinExistence type="predicted"/>
<accession>A0ABD1NPL3</accession>
<comment type="caution">
    <text evidence="3">The sequence shown here is derived from an EMBL/GenBank/DDBJ whole genome shotgun (WGS) entry which is preliminary data.</text>
</comment>
<organism evidence="3 4">
    <name type="scientific">Abeliophyllum distichum</name>
    <dbReference type="NCBI Taxonomy" id="126358"/>
    <lineage>
        <taxon>Eukaryota</taxon>
        <taxon>Viridiplantae</taxon>
        <taxon>Streptophyta</taxon>
        <taxon>Embryophyta</taxon>
        <taxon>Tracheophyta</taxon>
        <taxon>Spermatophyta</taxon>
        <taxon>Magnoliopsida</taxon>
        <taxon>eudicotyledons</taxon>
        <taxon>Gunneridae</taxon>
        <taxon>Pentapetalae</taxon>
        <taxon>asterids</taxon>
        <taxon>lamiids</taxon>
        <taxon>Lamiales</taxon>
        <taxon>Oleaceae</taxon>
        <taxon>Forsythieae</taxon>
        <taxon>Abeliophyllum</taxon>
    </lineage>
</organism>
<dbReference type="Pfam" id="PF14392">
    <property type="entry name" value="zf-CCHC_4"/>
    <property type="match status" value="1"/>
</dbReference>
<name>A0ABD1NPL3_9LAMI</name>
<dbReference type="Proteomes" id="UP001604336">
    <property type="component" value="Unassembled WGS sequence"/>
</dbReference>
<dbReference type="AlphaFoldDB" id="A0ABD1NPL3"/>
<protein>
    <submittedName>
        <fullName evidence="3">Zinc knuckle CX2CX4HX4C</fullName>
    </submittedName>
</protein>
<feature type="compositionally biased region" description="Polar residues" evidence="1">
    <location>
        <begin position="88"/>
        <end position="102"/>
    </location>
</feature>
<evidence type="ECO:0000313" key="3">
    <source>
        <dbReference type="EMBL" id="KAL2453552.1"/>
    </source>
</evidence>
<dbReference type="InterPro" id="IPR025836">
    <property type="entry name" value="Zn_knuckle_CX2CX4HX4C"/>
</dbReference>
<dbReference type="EMBL" id="JBFOLK010000639">
    <property type="protein sequence ID" value="KAL2453552.1"/>
    <property type="molecule type" value="Genomic_DNA"/>
</dbReference>
<feature type="domain" description="Zinc knuckle CX2CX4HX4C" evidence="2">
    <location>
        <begin position="7"/>
        <end position="56"/>
    </location>
</feature>
<feature type="region of interest" description="Disordered" evidence="1">
    <location>
        <begin position="87"/>
        <end position="119"/>
    </location>
</feature>
<dbReference type="PANTHER" id="PTHR31286:SF167">
    <property type="entry name" value="OS09G0268800 PROTEIN"/>
    <property type="match status" value="1"/>
</dbReference>